<sequence length="281" mass="32244">MTINQKIMIKAILILFSILTFFIMRAQGKYLTTFTIVAHTTGNNFYPEQNCLTAKDGTFVELLWVENGNNTITTNAGSFGDYNCNQSFILNIFKERERTNDKSITTPQLLKFNNNTKFNYELYYKCDLERKAPYNLLGGPAGAIAFLIKSLKDEVQISINELEKSEESFQEKKKSESSCNLISASKEILVGAYSSETEDLQNTEATEKTCSNELHPCPISTSNFLSETASQLLRYYDNLHKVYNIYEKDHVHPSFKLEIRVLRKLFARELPAQLRLTEMEE</sequence>
<dbReference type="Proteomes" id="UP000234323">
    <property type="component" value="Unassembled WGS sequence"/>
</dbReference>
<gene>
    <name evidence="1" type="ORF">RhiirA4_543080</name>
</gene>
<protein>
    <submittedName>
        <fullName evidence="1">Uncharacterized protein</fullName>
    </submittedName>
</protein>
<proteinExistence type="predicted"/>
<dbReference type="EMBL" id="LLXI01000432">
    <property type="protein sequence ID" value="PKY46089.1"/>
    <property type="molecule type" value="Genomic_DNA"/>
</dbReference>
<evidence type="ECO:0000313" key="1">
    <source>
        <dbReference type="EMBL" id="PKY46089.1"/>
    </source>
</evidence>
<dbReference type="VEuPathDB" id="FungiDB:RhiirFUN_021710"/>
<dbReference type="VEuPathDB" id="FungiDB:RhiirFUN_005854"/>
<keyword evidence="2" id="KW-1185">Reference proteome</keyword>
<reference evidence="1 2" key="1">
    <citation type="submission" date="2015-10" db="EMBL/GenBank/DDBJ databases">
        <title>Genome analyses suggest a sexual origin of heterokaryosis in a supposedly ancient asexual fungus.</title>
        <authorList>
            <person name="Ropars J."/>
            <person name="Sedzielewska K."/>
            <person name="Noel J."/>
            <person name="Charron P."/>
            <person name="Farinelli L."/>
            <person name="Marton T."/>
            <person name="Kruger M."/>
            <person name="Pelin A."/>
            <person name="Brachmann A."/>
            <person name="Corradi N."/>
        </authorList>
    </citation>
    <scope>NUCLEOTIDE SEQUENCE [LARGE SCALE GENOMIC DNA]</scope>
    <source>
        <strain evidence="1 2">A4</strain>
    </source>
</reference>
<dbReference type="VEuPathDB" id="FungiDB:RhiirA1_445216"/>
<dbReference type="VEuPathDB" id="FungiDB:FUN_003720"/>
<organism evidence="1 2">
    <name type="scientific">Rhizophagus irregularis</name>
    <dbReference type="NCBI Taxonomy" id="588596"/>
    <lineage>
        <taxon>Eukaryota</taxon>
        <taxon>Fungi</taxon>
        <taxon>Fungi incertae sedis</taxon>
        <taxon>Mucoromycota</taxon>
        <taxon>Glomeromycotina</taxon>
        <taxon>Glomeromycetes</taxon>
        <taxon>Glomerales</taxon>
        <taxon>Glomeraceae</taxon>
        <taxon>Rhizophagus</taxon>
    </lineage>
</organism>
<name>A0A2I1GHK5_9GLOM</name>
<evidence type="ECO:0000313" key="2">
    <source>
        <dbReference type="Proteomes" id="UP000234323"/>
    </source>
</evidence>
<comment type="caution">
    <text evidence="1">The sequence shown here is derived from an EMBL/GenBank/DDBJ whole genome shotgun (WGS) entry which is preliminary data.</text>
</comment>
<accession>A0A2I1GHK5</accession>
<dbReference type="AlphaFoldDB" id="A0A2I1GHK5"/>